<organism evidence="2 3">
    <name type="scientific">Paracoccus denitrificans</name>
    <dbReference type="NCBI Taxonomy" id="266"/>
    <lineage>
        <taxon>Bacteria</taxon>
        <taxon>Pseudomonadati</taxon>
        <taxon>Pseudomonadota</taxon>
        <taxon>Alphaproteobacteria</taxon>
        <taxon>Rhodobacterales</taxon>
        <taxon>Paracoccaceae</taxon>
        <taxon>Paracoccus</taxon>
    </lineage>
</organism>
<name>A0A533I8P6_PARDE</name>
<keyword evidence="1" id="KW-0812">Transmembrane</keyword>
<sequence length="86" mass="8777">MNRPIISYKPSYVTGGLIALAGLALAWLLPDFLPPVVADLLAGAITGGFGVAAASRLWPGLPLSQMIQYGPAVAVYGALVGWLAGV</sequence>
<gene>
    <name evidence="2" type="ORF">DI616_05935</name>
</gene>
<reference evidence="2 3" key="1">
    <citation type="journal article" date="2017" name="Nat. Commun.">
        <title>In situ click chemistry generation of cyclooxygenase-2 inhibitors.</title>
        <authorList>
            <person name="Bhardwaj A."/>
            <person name="Kaur J."/>
            <person name="Wuest M."/>
            <person name="Wuest F."/>
        </authorList>
    </citation>
    <scope>NUCLEOTIDE SEQUENCE [LARGE SCALE GENOMIC DNA]</scope>
    <source>
        <strain evidence="2">S2_012_000_R3_94</strain>
    </source>
</reference>
<evidence type="ECO:0000313" key="2">
    <source>
        <dbReference type="EMBL" id="TKW67846.1"/>
    </source>
</evidence>
<keyword evidence="1" id="KW-1133">Transmembrane helix</keyword>
<dbReference type="AlphaFoldDB" id="A0A533I8P6"/>
<feature type="transmembrane region" description="Helical" evidence="1">
    <location>
        <begin position="66"/>
        <end position="85"/>
    </location>
</feature>
<dbReference type="Proteomes" id="UP000315344">
    <property type="component" value="Unassembled WGS sequence"/>
</dbReference>
<evidence type="ECO:0000256" key="1">
    <source>
        <dbReference type="SAM" id="Phobius"/>
    </source>
</evidence>
<protein>
    <submittedName>
        <fullName evidence="2">Uncharacterized protein</fullName>
    </submittedName>
</protein>
<accession>A0A533I8P6</accession>
<feature type="transmembrane region" description="Helical" evidence="1">
    <location>
        <begin position="12"/>
        <end position="30"/>
    </location>
</feature>
<proteinExistence type="predicted"/>
<evidence type="ECO:0000313" key="3">
    <source>
        <dbReference type="Proteomes" id="UP000315344"/>
    </source>
</evidence>
<keyword evidence="1" id="KW-0472">Membrane</keyword>
<dbReference type="EMBL" id="VAFL01000003">
    <property type="protein sequence ID" value="TKW67846.1"/>
    <property type="molecule type" value="Genomic_DNA"/>
</dbReference>
<comment type="caution">
    <text evidence="2">The sequence shown here is derived from an EMBL/GenBank/DDBJ whole genome shotgun (WGS) entry which is preliminary data.</text>
</comment>